<feature type="region of interest" description="Disordered" evidence="1">
    <location>
        <begin position="1"/>
        <end position="23"/>
    </location>
</feature>
<dbReference type="AlphaFoldDB" id="A0A2U3KP64"/>
<dbReference type="EC" id="3.5.99.-" evidence="3"/>
<proteinExistence type="predicted"/>
<dbReference type="PANTHER" id="PTHR10937">
    <property type="entry name" value="GLUCOSAMINE--FRUCTOSE-6-PHOSPHATE AMINOTRANSFERASE, ISOMERIZING"/>
    <property type="match status" value="1"/>
</dbReference>
<organism evidence="3 4">
    <name type="scientific">Candidatus Sulfotelmatobacter kueseliae</name>
    <dbReference type="NCBI Taxonomy" id="2042962"/>
    <lineage>
        <taxon>Bacteria</taxon>
        <taxon>Pseudomonadati</taxon>
        <taxon>Acidobacteriota</taxon>
        <taxon>Terriglobia</taxon>
        <taxon>Terriglobales</taxon>
        <taxon>Candidatus Korobacteraceae</taxon>
        <taxon>Candidatus Sulfotelmatobacter</taxon>
    </lineage>
</organism>
<dbReference type="EMBL" id="OMOD01000129">
    <property type="protein sequence ID" value="SPF41473.1"/>
    <property type="molecule type" value="Genomic_DNA"/>
</dbReference>
<sequence length="397" mass="42866">MGNPLRSLLDLPQREKAERGLEHTPREICQQPATWTNTYARCGEQKASLNQMLRQAGIGCGPTASPTVYLVGAGTSDYIGRALAPLLRQRWDCDVWAVPSTTLLTDFEEFHHAGREYLWISFSRSGDSPEGVALLQRALSQYRGIRHVVITCNRHGQMAEICSRHEGQALAVILDDAVNDRGLAMTSSFTNMLLAGQCVAHLGEYEEFGHTVARIAEAGNRFLPAAAETAAAITTLGCTRACFVGSGALRAVADEASLKVVELSAGNVTSVAESPLGLRHGPMSSVDGQALFVAFLSSEPRRRGYELDLLREIDHKRLGRVRAVVTTQGADDVASLADYCLSLECPADFPDSYRPVLDVMLGQLIGLFASVRSGLKPDQPSPNGAIARVVSPITLYS</sequence>
<name>A0A2U3KP64_9BACT</name>
<evidence type="ECO:0000259" key="2">
    <source>
        <dbReference type="PROSITE" id="PS51464"/>
    </source>
</evidence>
<accession>A0A2U3KP64</accession>
<protein>
    <submittedName>
        <fullName evidence="3">Galactosamine-6-phosphate deaminase</fullName>
        <ecNumber evidence="3">3.5.99.-</ecNumber>
    </submittedName>
</protein>
<dbReference type="GO" id="GO:0016787">
    <property type="term" value="F:hydrolase activity"/>
    <property type="evidence" value="ECO:0007669"/>
    <property type="project" value="UniProtKB-KW"/>
</dbReference>
<dbReference type="Gene3D" id="3.40.50.10490">
    <property type="entry name" value="Glucose-6-phosphate isomerase like protein, domain 1"/>
    <property type="match status" value="2"/>
</dbReference>
<dbReference type="PROSITE" id="PS51464">
    <property type="entry name" value="SIS"/>
    <property type="match status" value="2"/>
</dbReference>
<keyword evidence="3" id="KW-0378">Hydrolase</keyword>
<dbReference type="InterPro" id="IPR046348">
    <property type="entry name" value="SIS_dom_sf"/>
</dbReference>
<dbReference type="OrthoDB" id="9779207at2"/>
<evidence type="ECO:0000256" key="1">
    <source>
        <dbReference type="SAM" id="MobiDB-lite"/>
    </source>
</evidence>
<dbReference type="Proteomes" id="UP000238701">
    <property type="component" value="Unassembled WGS sequence"/>
</dbReference>
<dbReference type="GO" id="GO:1901135">
    <property type="term" value="P:carbohydrate derivative metabolic process"/>
    <property type="evidence" value="ECO:0007669"/>
    <property type="project" value="InterPro"/>
</dbReference>
<feature type="domain" description="SIS" evidence="2">
    <location>
        <begin position="49"/>
        <end position="210"/>
    </location>
</feature>
<dbReference type="GO" id="GO:0097367">
    <property type="term" value="F:carbohydrate derivative binding"/>
    <property type="evidence" value="ECO:0007669"/>
    <property type="project" value="InterPro"/>
</dbReference>
<feature type="compositionally biased region" description="Basic and acidic residues" evidence="1">
    <location>
        <begin position="12"/>
        <end position="23"/>
    </location>
</feature>
<gene>
    <name evidence="3" type="primary">agaS</name>
    <name evidence="3" type="ORF">SBA1_360048</name>
</gene>
<evidence type="ECO:0000313" key="3">
    <source>
        <dbReference type="EMBL" id="SPF41473.1"/>
    </source>
</evidence>
<feature type="domain" description="SIS" evidence="2">
    <location>
        <begin position="231"/>
        <end position="380"/>
    </location>
</feature>
<evidence type="ECO:0000313" key="4">
    <source>
        <dbReference type="Proteomes" id="UP000238701"/>
    </source>
</evidence>
<dbReference type="InterPro" id="IPR001347">
    <property type="entry name" value="SIS_dom"/>
</dbReference>
<dbReference type="SUPFAM" id="SSF53697">
    <property type="entry name" value="SIS domain"/>
    <property type="match status" value="1"/>
</dbReference>
<reference evidence="4" key="1">
    <citation type="submission" date="2018-02" db="EMBL/GenBank/DDBJ databases">
        <authorList>
            <person name="Hausmann B."/>
        </authorList>
    </citation>
    <scope>NUCLEOTIDE SEQUENCE [LARGE SCALE GENOMIC DNA]</scope>
    <source>
        <strain evidence="4">Peat soil MAG SbA1</strain>
    </source>
</reference>
<dbReference type="PANTHER" id="PTHR10937:SF4">
    <property type="entry name" value="GLUCOSAMINE-6-PHOSPHATE DEAMINASE"/>
    <property type="match status" value="1"/>
</dbReference>